<name>K1XXZ9_9BACT</name>
<keyword evidence="2" id="KW-0132">Cell division</keyword>
<dbReference type="InterPro" id="IPR003494">
    <property type="entry name" value="SHS2_FtsA"/>
</dbReference>
<gene>
    <name evidence="2" type="ORF">ACD_78C00235G0002</name>
</gene>
<organism evidence="2">
    <name type="scientific">uncultured bacterium</name>
    <name type="common">gcode 4</name>
    <dbReference type="NCBI Taxonomy" id="1234023"/>
    <lineage>
        <taxon>Bacteria</taxon>
        <taxon>environmental samples</taxon>
    </lineage>
</organism>
<dbReference type="PANTHER" id="PTHR32432">
    <property type="entry name" value="CELL DIVISION PROTEIN FTSA-RELATED"/>
    <property type="match status" value="1"/>
</dbReference>
<dbReference type="AlphaFoldDB" id="K1XXZ9"/>
<sequence length="401" mass="45369">MSFKISNIVDYNQFIALDIGTSKIKVLICSIEGGGIKVLGSAIMRQSKKNIIDGEIADLYGVSETIKKAISKAGENLDEIPSDIVISLWSVLTFSDIIHMNYIRENPESPITMDEIDHIVKKVEHTSLDRVKGKIRERTGIIESEMKLVTTSIISIIVDGKKLGNPIGFTGKNIKLGVINVFVPLSYVNMIQNIGRGLSKNVISLIPSIVTLPKLLEEKDENFDFNCYIDFGASKTTIVVLNRGEILGGNTLNFGFGLLEETFKQKEPQLGYLDIEHHITHIEQAYEEHKEVFDLFFGVLFDAIFVAMTDITKQLFLKNIFLSGWGASEFLQKKLEEHLQKKNIGNDIHMEQILETIENISPHDIWSFIQVFSLAKATEEMLLLKKDPIARILRYIIYRYE</sequence>
<keyword evidence="2" id="KW-0131">Cell cycle</keyword>
<proteinExistence type="predicted"/>
<reference evidence="2" key="1">
    <citation type="journal article" date="2012" name="Science">
        <title>Fermentation, hydrogen, and sulfur metabolism in multiple uncultivated bacterial phyla.</title>
        <authorList>
            <person name="Wrighton K.C."/>
            <person name="Thomas B.C."/>
            <person name="Sharon I."/>
            <person name="Miller C.S."/>
            <person name="Castelle C.J."/>
            <person name="VerBerkmoes N.C."/>
            <person name="Wilkins M.J."/>
            <person name="Hettich R.L."/>
            <person name="Lipton M.S."/>
            <person name="Williams K.H."/>
            <person name="Long P.E."/>
            <person name="Banfield J.F."/>
        </authorList>
    </citation>
    <scope>NUCLEOTIDE SEQUENCE [LARGE SCALE GENOMIC DNA]</scope>
</reference>
<comment type="caution">
    <text evidence="2">The sequence shown here is derived from an EMBL/GenBank/DDBJ whole genome shotgun (WGS) entry which is preliminary data.</text>
</comment>
<dbReference type="SUPFAM" id="SSF53067">
    <property type="entry name" value="Actin-like ATPase domain"/>
    <property type="match status" value="1"/>
</dbReference>
<dbReference type="Gene3D" id="3.30.420.40">
    <property type="match status" value="1"/>
</dbReference>
<evidence type="ECO:0000259" key="1">
    <source>
        <dbReference type="SMART" id="SM00842"/>
    </source>
</evidence>
<protein>
    <submittedName>
        <fullName evidence="2">Cell division protein (Septum formation)</fullName>
    </submittedName>
</protein>
<dbReference type="GO" id="GO:0051301">
    <property type="term" value="P:cell division"/>
    <property type="evidence" value="ECO:0007669"/>
    <property type="project" value="UniProtKB-KW"/>
</dbReference>
<evidence type="ECO:0000313" key="2">
    <source>
        <dbReference type="EMBL" id="EKD29866.1"/>
    </source>
</evidence>
<dbReference type="InterPro" id="IPR043129">
    <property type="entry name" value="ATPase_NBD"/>
</dbReference>
<dbReference type="EMBL" id="AMFJ01034235">
    <property type="protein sequence ID" value="EKD29866.1"/>
    <property type="molecule type" value="Genomic_DNA"/>
</dbReference>
<accession>K1XXZ9</accession>
<feature type="domain" description="SHS2" evidence="1">
    <location>
        <begin position="14"/>
        <end position="211"/>
    </location>
</feature>
<dbReference type="InterPro" id="IPR050696">
    <property type="entry name" value="FtsA/MreB"/>
</dbReference>
<dbReference type="SMART" id="SM00842">
    <property type="entry name" value="FtsA"/>
    <property type="match status" value="1"/>
</dbReference>